<evidence type="ECO:0000313" key="1">
    <source>
        <dbReference type="EMBL" id="GBN71991.1"/>
    </source>
</evidence>
<accession>A0A4Y2R8K7</accession>
<sequence length="223" mass="25439">MTEVIEANESELYVYLPHHGVYNPLKSSTKLRVVFNGSASTSNGVSLHQIQLNGGTVQQDLFSIMIRFRKHEFVITADVRMMYRQILIHPDERDLQRIMWKEGPDQPSKAYQLNTITYSTTSAPYLATRTLNQLVVDEKDTFLDASIIVQSDCYMDDILTVSNPFENTKELQTQLVQLLGRGGMTLHKWCSNNETRLNNIQNSGDYQFNNPSEMNTVKTLGVI</sequence>
<keyword evidence="2" id="KW-1185">Reference proteome</keyword>
<protein>
    <recommendedName>
        <fullName evidence="3">Reverse transcriptase domain-containing protein</fullName>
    </recommendedName>
</protein>
<comment type="caution">
    <text evidence="1">The sequence shown here is derived from an EMBL/GenBank/DDBJ whole genome shotgun (WGS) entry which is preliminary data.</text>
</comment>
<dbReference type="SUPFAM" id="SSF56672">
    <property type="entry name" value="DNA/RNA polymerases"/>
    <property type="match status" value="1"/>
</dbReference>
<organism evidence="1 2">
    <name type="scientific">Araneus ventricosus</name>
    <name type="common">Orbweaver spider</name>
    <name type="synonym">Epeira ventricosa</name>
    <dbReference type="NCBI Taxonomy" id="182803"/>
    <lineage>
        <taxon>Eukaryota</taxon>
        <taxon>Metazoa</taxon>
        <taxon>Ecdysozoa</taxon>
        <taxon>Arthropoda</taxon>
        <taxon>Chelicerata</taxon>
        <taxon>Arachnida</taxon>
        <taxon>Araneae</taxon>
        <taxon>Araneomorphae</taxon>
        <taxon>Entelegynae</taxon>
        <taxon>Araneoidea</taxon>
        <taxon>Araneidae</taxon>
        <taxon>Araneus</taxon>
    </lineage>
</organism>
<evidence type="ECO:0000313" key="2">
    <source>
        <dbReference type="Proteomes" id="UP000499080"/>
    </source>
</evidence>
<gene>
    <name evidence="1" type="ORF">AVEN_259445_1</name>
</gene>
<evidence type="ECO:0008006" key="3">
    <source>
        <dbReference type="Google" id="ProtNLM"/>
    </source>
</evidence>
<dbReference type="OrthoDB" id="6425146at2759"/>
<reference evidence="1 2" key="1">
    <citation type="journal article" date="2019" name="Sci. Rep.">
        <title>Orb-weaving spider Araneus ventricosus genome elucidates the spidroin gene catalogue.</title>
        <authorList>
            <person name="Kono N."/>
            <person name="Nakamura H."/>
            <person name="Ohtoshi R."/>
            <person name="Moran D.A.P."/>
            <person name="Shinohara A."/>
            <person name="Yoshida Y."/>
            <person name="Fujiwara M."/>
            <person name="Mori M."/>
            <person name="Tomita M."/>
            <person name="Arakawa K."/>
        </authorList>
    </citation>
    <scope>NUCLEOTIDE SEQUENCE [LARGE SCALE GENOMIC DNA]</scope>
</reference>
<proteinExistence type="predicted"/>
<dbReference type="PANTHER" id="PTHR47331">
    <property type="entry name" value="PHD-TYPE DOMAIN-CONTAINING PROTEIN"/>
    <property type="match status" value="1"/>
</dbReference>
<dbReference type="GO" id="GO:0071897">
    <property type="term" value="P:DNA biosynthetic process"/>
    <property type="evidence" value="ECO:0007669"/>
    <property type="project" value="UniProtKB-ARBA"/>
</dbReference>
<dbReference type="InterPro" id="IPR043128">
    <property type="entry name" value="Rev_trsase/Diguanyl_cyclase"/>
</dbReference>
<name>A0A4Y2R8K7_ARAVE</name>
<dbReference type="EMBL" id="BGPR01016143">
    <property type="protein sequence ID" value="GBN71991.1"/>
    <property type="molecule type" value="Genomic_DNA"/>
</dbReference>
<dbReference type="Proteomes" id="UP000499080">
    <property type="component" value="Unassembled WGS sequence"/>
</dbReference>
<dbReference type="AlphaFoldDB" id="A0A4Y2R8K7"/>
<dbReference type="Gene3D" id="3.10.10.10">
    <property type="entry name" value="HIV Type 1 Reverse Transcriptase, subunit A, domain 1"/>
    <property type="match status" value="1"/>
</dbReference>
<dbReference type="Gene3D" id="3.30.70.270">
    <property type="match status" value="1"/>
</dbReference>
<dbReference type="InterPro" id="IPR043502">
    <property type="entry name" value="DNA/RNA_pol_sf"/>
</dbReference>